<feature type="transmembrane region" description="Helical" evidence="9">
    <location>
        <begin position="20"/>
        <end position="47"/>
    </location>
</feature>
<evidence type="ECO:0000256" key="7">
    <source>
        <dbReference type="ARBA" id="ARBA00023170"/>
    </source>
</evidence>
<organism evidence="11 12">
    <name type="scientific">Holothuria leucospilota</name>
    <name type="common">Black long sea cucumber</name>
    <name type="synonym">Mertensiothuria leucospilota</name>
    <dbReference type="NCBI Taxonomy" id="206669"/>
    <lineage>
        <taxon>Eukaryota</taxon>
        <taxon>Metazoa</taxon>
        <taxon>Echinodermata</taxon>
        <taxon>Eleutherozoa</taxon>
        <taxon>Echinozoa</taxon>
        <taxon>Holothuroidea</taxon>
        <taxon>Aspidochirotacea</taxon>
        <taxon>Aspidochirotida</taxon>
        <taxon>Holothuriidae</taxon>
        <taxon>Holothuria</taxon>
    </lineage>
</organism>
<evidence type="ECO:0000256" key="8">
    <source>
        <dbReference type="ARBA" id="ARBA00023224"/>
    </source>
</evidence>
<dbReference type="GO" id="GO:0004930">
    <property type="term" value="F:G protein-coupled receptor activity"/>
    <property type="evidence" value="ECO:0007669"/>
    <property type="project" value="UniProtKB-KW"/>
</dbReference>
<keyword evidence="6 9" id="KW-0472">Membrane</keyword>
<evidence type="ECO:0000259" key="10">
    <source>
        <dbReference type="PROSITE" id="PS50262"/>
    </source>
</evidence>
<sequence length="365" mass="41404">MAKVSNKSEEDYELVWKGTALVLRVISVNILGIVIIALNAVNIFILTRAIECFGRVTDLIFKTLALVDFSTGVNVLVSENIALLTSVPQTFPIYCNFMLPFVGFLILSSLFLLGYLIIDRLIAVSLPLRYPFTTKRLCIYLSLICILALAAILSVPFIHSNFSEDTLSCHLQSSYKLWFSFVTAAIFLVVIVAISCANIKLLIIACQQKYKLKACSSSFRDTISSKISQKSRIHLNQRRGTVRISGLRTLPNSSSTTSRRLRHGRYGNMKAVKTVICMTAALYIAYIPMVTVSLSSKKHMNIVWEFFGYFGLYCNSWMNPIIYLHMNSSYRRKFLKSISTKPLRDFFRLELIKNSPRPPRNQKML</sequence>
<feature type="transmembrane region" description="Helical" evidence="9">
    <location>
        <begin position="97"/>
        <end position="118"/>
    </location>
</feature>
<comment type="subcellular location">
    <subcellularLocation>
        <location evidence="1">Cell membrane</location>
        <topology evidence="1">Multi-pass membrane protein</topology>
    </subcellularLocation>
</comment>
<accession>A0A9Q1CJX8</accession>
<dbReference type="InterPro" id="IPR050569">
    <property type="entry name" value="TAAR"/>
</dbReference>
<dbReference type="CDD" id="cd00637">
    <property type="entry name" value="7tm_classA_rhodopsin-like"/>
    <property type="match status" value="1"/>
</dbReference>
<proteinExistence type="predicted"/>
<dbReference type="Proteomes" id="UP001152320">
    <property type="component" value="Chromosome 3"/>
</dbReference>
<keyword evidence="7 11" id="KW-0675">Receptor</keyword>
<feature type="transmembrane region" description="Helical" evidence="9">
    <location>
        <begin position="271"/>
        <end position="294"/>
    </location>
</feature>
<reference evidence="11" key="1">
    <citation type="submission" date="2021-10" db="EMBL/GenBank/DDBJ databases">
        <title>Tropical sea cucumber genome reveals ecological adaptation and Cuvierian tubules defense mechanism.</title>
        <authorList>
            <person name="Chen T."/>
        </authorList>
    </citation>
    <scope>NUCLEOTIDE SEQUENCE</scope>
    <source>
        <strain evidence="11">Nanhai2018</strain>
        <tissue evidence="11">Muscle</tissue>
    </source>
</reference>
<dbReference type="PANTHER" id="PTHR24249">
    <property type="entry name" value="HISTAMINE RECEPTOR-RELATED G-PROTEIN COUPLED RECEPTOR"/>
    <property type="match status" value="1"/>
</dbReference>
<evidence type="ECO:0000313" key="11">
    <source>
        <dbReference type="EMBL" id="KAJ8046118.1"/>
    </source>
</evidence>
<evidence type="ECO:0000256" key="3">
    <source>
        <dbReference type="ARBA" id="ARBA00022692"/>
    </source>
</evidence>
<keyword evidence="5" id="KW-0297">G-protein coupled receptor</keyword>
<dbReference type="SUPFAM" id="SSF81321">
    <property type="entry name" value="Family A G protein-coupled receptor-like"/>
    <property type="match status" value="1"/>
</dbReference>
<evidence type="ECO:0000256" key="1">
    <source>
        <dbReference type="ARBA" id="ARBA00004651"/>
    </source>
</evidence>
<name>A0A9Q1CJX8_HOLLE</name>
<comment type="caution">
    <text evidence="11">The sequence shown here is derived from an EMBL/GenBank/DDBJ whole genome shotgun (WGS) entry which is preliminary data.</text>
</comment>
<keyword evidence="3 9" id="KW-0812">Transmembrane</keyword>
<dbReference type="GO" id="GO:0005886">
    <property type="term" value="C:plasma membrane"/>
    <property type="evidence" value="ECO:0007669"/>
    <property type="project" value="UniProtKB-SubCell"/>
</dbReference>
<evidence type="ECO:0000256" key="4">
    <source>
        <dbReference type="ARBA" id="ARBA00022989"/>
    </source>
</evidence>
<feature type="transmembrane region" description="Helical" evidence="9">
    <location>
        <begin position="138"/>
        <end position="158"/>
    </location>
</feature>
<dbReference type="EMBL" id="JAIZAY010000003">
    <property type="protein sequence ID" value="KAJ8046118.1"/>
    <property type="molecule type" value="Genomic_DNA"/>
</dbReference>
<dbReference type="InterPro" id="IPR000276">
    <property type="entry name" value="GPCR_Rhodpsn"/>
</dbReference>
<evidence type="ECO:0000313" key="12">
    <source>
        <dbReference type="Proteomes" id="UP001152320"/>
    </source>
</evidence>
<dbReference type="PROSITE" id="PS50262">
    <property type="entry name" value="G_PROTEIN_RECEP_F1_2"/>
    <property type="match status" value="1"/>
</dbReference>
<keyword evidence="2" id="KW-1003">Cell membrane</keyword>
<feature type="transmembrane region" description="Helical" evidence="9">
    <location>
        <begin position="59"/>
        <end position="77"/>
    </location>
</feature>
<feature type="transmembrane region" description="Helical" evidence="9">
    <location>
        <begin position="178"/>
        <end position="203"/>
    </location>
</feature>
<keyword evidence="12" id="KW-1185">Reference proteome</keyword>
<dbReference type="PRINTS" id="PR00237">
    <property type="entry name" value="GPCRRHODOPSN"/>
</dbReference>
<evidence type="ECO:0000256" key="9">
    <source>
        <dbReference type="SAM" id="Phobius"/>
    </source>
</evidence>
<evidence type="ECO:0000256" key="5">
    <source>
        <dbReference type="ARBA" id="ARBA00023040"/>
    </source>
</evidence>
<keyword evidence="8" id="KW-0807">Transducer</keyword>
<evidence type="ECO:0000256" key="2">
    <source>
        <dbReference type="ARBA" id="ARBA00022475"/>
    </source>
</evidence>
<evidence type="ECO:0000256" key="6">
    <source>
        <dbReference type="ARBA" id="ARBA00023136"/>
    </source>
</evidence>
<dbReference type="AlphaFoldDB" id="A0A9Q1CJX8"/>
<dbReference type="Gene3D" id="1.20.1070.10">
    <property type="entry name" value="Rhodopsin 7-helix transmembrane proteins"/>
    <property type="match status" value="1"/>
</dbReference>
<dbReference type="InterPro" id="IPR017452">
    <property type="entry name" value="GPCR_Rhodpsn_7TM"/>
</dbReference>
<dbReference type="PANTHER" id="PTHR24249:SF411">
    <property type="entry name" value="G-PROTEIN COUPLED RECEPTORS FAMILY 1 PROFILE DOMAIN-CONTAINING PROTEIN"/>
    <property type="match status" value="1"/>
</dbReference>
<keyword evidence="4 9" id="KW-1133">Transmembrane helix</keyword>
<dbReference type="Pfam" id="PF00001">
    <property type="entry name" value="7tm_1"/>
    <property type="match status" value="1"/>
</dbReference>
<gene>
    <name evidence="11" type="ORF">HOLleu_09304</name>
</gene>
<feature type="domain" description="G-protein coupled receptors family 1 profile" evidence="10">
    <location>
        <begin position="38"/>
        <end position="323"/>
    </location>
</feature>
<protein>
    <submittedName>
        <fullName evidence="11">Trace amine-associated receptor 9</fullName>
    </submittedName>
</protein>
<feature type="transmembrane region" description="Helical" evidence="9">
    <location>
        <begin position="306"/>
        <end position="326"/>
    </location>
</feature>